<dbReference type="AlphaFoldDB" id="A0A0L6VJQ2"/>
<accession>A0A0L6VJQ2</accession>
<evidence type="ECO:0000256" key="1">
    <source>
        <dbReference type="SAM" id="MobiDB-lite"/>
    </source>
</evidence>
<dbReference type="VEuPathDB" id="FungiDB:VP01_14709g1"/>
<keyword evidence="3" id="KW-1185">Reference proteome</keyword>
<dbReference type="Proteomes" id="UP000037035">
    <property type="component" value="Unassembled WGS sequence"/>
</dbReference>
<organism evidence="2 3">
    <name type="scientific">Puccinia sorghi</name>
    <dbReference type="NCBI Taxonomy" id="27349"/>
    <lineage>
        <taxon>Eukaryota</taxon>
        <taxon>Fungi</taxon>
        <taxon>Dikarya</taxon>
        <taxon>Basidiomycota</taxon>
        <taxon>Pucciniomycotina</taxon>
        <taxon>Pucciniomycetes</taxon>
        <taxon>Pucciniales</taxon>
        <taxon>Pucciniaceae</taxon>
        <taxon>Puccinia</taxon>
    </lineage>
</organism>
<comment type="caution">
    <text evidence="2">The sequence shown here is derived from an EMBL/GenBank/DDBJ whole genome shotgun (WGS) entry which is preliminary data.</text>
</comment>
<feature type="region of interest" description="Disordered" evidence="1">
    <location>
        <begin position="27"/>
        <end position="49"/>
    </location>
</feature>
<dbReference type="EMBL" id="LAVV01005230">
    <property type="protein sequence ID" value="KNZ60988.1"/>
    <property type="molecule type" value="Genomic_DNA"/>
</dbReference>
<evidence type="ECO:0000313" key="3">
    <source>
        <dbReference type="Proteomes" id="UP000037035"/>
    </source>
</evidence>
<sequence length="49" mass="5547">PNKLFADHLHLRSDKARGVRIREKARLVSKGDQENSCNLSGTDDDINQQ</sequence>
<feature type="non-terminal residue" evidence="2">
    <location>
        <position position="1"/>
    </location>
</feature>
<reference evidence="2 3" key="1">
    <citation type="submission" date="2015-08" db="EMBL/GenBank/DDBJ databases">
        <title>Next Generation Sequencing and Analysis of the Genome of Puccinia sorghi L Schw, the Causal Agent of Maize Common Rust.</title>
        <authorList>
            <person name="Rochi L."/>
            <person name="Burguener G."/>
            <person name="Darino M."/>
            <person name="Turjanski A."/>
            <person name="Kreff E."/>
            <person name="Dieguez M.J."/>
            <person name="Sacco F."/>
        </authorList>
    </citation>
    <scope>NUCLEOTIDE SEQUENCE [LARGE SCALE GENOMIC DNA]</scope>
    <source>
        <strain evidence="2 3">RO10H11247</strain>
    </source>
</reference>
<protein>
    <submittedName>
        <fullName evidence="2">Uncharacterized protein</fullName>
    </submittedName>
</protein>
<evidence type="ECO:0000313" key="2">
    <source>
        <dbReference type="EMBL" id="KNZ60988.1"/>
    </source>
</evidence>
<proteinExistence type="predicted"/>
<name>A0A0L6VJQ2_9BASI</name>
<gene>
    <name evidence="2" type="ORF">VP01_14709g1</name>
</gene>